<feature type="transmembrane region" description="Helical" evidence="5">
    <location>
        <begin position="48"/>
        <end position="65"/>
    </location>
</feature>
<dbReference type="Proteomes" id="UP000230956">
    <property type="component" value="Unassembled WGS sequence"/>
</dbReference>
<feature type="transmembrane region" description="Helical" evidence="5">
    <location>
        <begin position="180"/>
        <end position="198"/>
    </location>
</feature>
<dbReference type="RefSeq" id="WP_286679137.1">
    <property type="nucleotide sequence ID" value="NZ_MNXI01000131.1"/>
</dbReference>
<dbReference type="PANTHER" id="PTHR37422:SF13">
    <property type="entry name" value="LIPOPOLYSACCHARIDE BIOSYNTHESIS PROTEIN PA4999-RELATED"/>
    <property type="match status" value="1"/>
</dbReference>
<evidence type="ECO:0000256" key="1">
    <source>
        <dbReference type="ARBA" id="ARBA00004141"/>
    </source>
</evidence>
<evidence type="ECO:0000256" key="2">
    <source>
        <dbReference type="ARBA" id="ARBA00022692"/>
    </source>
</evidence>
<dbReference type="SUPFAM" id="SSF48452">
    <property type="entry name" value="TPR-like"/>
    <property type="match status" value="1"/>
</dbReference>
<feature type="transmembrane region" description="Helical" evidence="5">
    <location>
        <begin position="407"/>
        <end position="438"/>
    </location>
</feature>
<evidence type="ECO:0000259" key="6">
    <source>
        <dbReference type="Pfam" id="PF04932"/>
    </source>
</evidence>
<evidence type="ECO:0000256" key="3">
    <source>
        <dbReference type="ARBA" id="ARBA00022989"/>
    </source>
</evidence>
<accession>A0A2M7TBW8</accession>
<feature type="transmembrane region" description="Helical" evidence="5">
    <location>
        <begin position="111"/>
        <end position="129"/>
    </location>
</feature>
<organism evidence="7 8">
    <name type="scientific">Candidatus Aquicultor secundus</name>
    <dbReference type="NCBI Taxonomy" id="1973895"/>
    <lineage>
        <taxon>Bacteria</taxon>
        <taxon>Bacillati</taxon>
        <taxon>Actinomycetota</taxon>
        <taxon>Candidatus Aquicultoria</taxon>
        <taxon>Candidatus Aquicultorales</taxon>
        <taxon>Candidatus Aquicultoraceae</taxon>
        <taxon>Candidatus Aquicultor</taxon>
    </lineage>
</organism>
<evidence type="ECO:0000256" key="5">
    <source>
        <dbReference type="SAM" id="Phobius"/>
    </source>
</evidence>
<comment type="subcellular location">
    <subcellularLocation>
        <location evidence="1">Membrane</location>
        <topology evidence="1">Multi-pass membrane protein</topology>
    </subcellularLocation>
</comment>
<name>A0A2M7TBW8_9ACTN</name>
<keyword evidence="3 5" id="KW-1133">Transmembrane helix</keyword>
<dbReference type="InterPro" id="IPR011990">
    <property type="entry name" value="TPR-like_helical_dom_sf"/>
</dbReference>
<feature type="transmembrane region" description="Helical" evidence="5">
    <location>
        <begin position="273"/>
        <end position="293"/>
    </location>
</feature>
<dbReference type="GO" id="GO:0016020">
    <property type="term" value="C:membrane"/>
    <property type="evidence" value="ECO:0007669"/>
    <property type="project" value="UniProtKB-SubCell"/>
</dbReference>
<evidence type="ECO:0000313" key="7">
    <source>
        <dbReference type="EMBL" id="PIZ42657.1"/>
    </source>
</evidence>
<proteinExistence type="predicted"/>
<comment type="caution">
    <text evidence="7">The sequence shown here is derived from an EMBL/GenBank/DDBJ whole genome shotgun (WGS) entry which is preliminary data.</text>
</comment>
<reference evidence="8" key="1">
    <citation type="submission" date="2017-09" db="EMBL/GenBank/DDBJ databases">
        <title>Depth-based differentiation of microbial function through sediment-hosted aquifers and enrichment of novel symbionts in the deep terrestrial subsurface.</title>
        <authorList>
            <person name="Probst A.J."/>
            <person name="Ladd B."/>
            <person name="Jarett J.K."/>
            <person name="Geller-Mcgrath D.E."/>
            <person name="Sieber C.M.K."/>
            <person name="Emerson J.B."/>
            <person name="Anantharaman K."/>
            <person name="Thomas B.C."/>
            <person name="Malmstrom R."/>
            <person name="Stieglmeier M."/>
            <person name="Klingl A."/>
            <person name="Woyke T."/>
            <person name="Ryan C.M."/>
            <person name="Banfield J.F."/>
        </authorList>
    </citation>
    <scope>NUCLEOTIDE SEQUENCE [LARGE SCALE GENOMIC DNA]</scope>
</reference>
<dbReference type="PANTHER" id="PTHR37422">
    <property type="entry name" value="TEICHURONIC ACID BIOSYNTHESIS PROTEIN TUAE"/>
    <property type="match status" value="1"/>
</dbReference>
<evidence type="ECO:0000313" key="8">
    <source>
        <dbReference type="Proteomes" id="UP000230956"/>
    </source>
</evidence>
<dbReference type="Pfam" id="PF04932">
    <property type="entry name" value="Wzy_C"/>
    <property type="match status" value="1"/>
</dbReference>
<feature type="transmembrane region" description="Helical" evidence="5">
    <location>
        <begin position="12"/>
        <end position="36"/>
    </location>
</feature>
<feature type="transmembrane region" description="Helical" evidence="5">
    <location>
        <begin position="141"/>
        <end position="160"/>
    </location>
</feature>
<dbReference type="EMBL" id="PFNG01000003">
    <property type="protein sequence ID" value="PIZ42657.1"/>
    <property type="molecule type" value="Genomic_DNA"/>
</dbReference>
<dbReference type="AlphaFoldDB" id="A0A2M7TBW8"/>
<feature type="transmembrane region" description="Helical" evidence="5">
    <location>
        <begin position="375"/>
        <end position="395"/>
    </location>
</feature>
<keyword evidence="4 5" id="KW-0472">Membrane</keyword>
<keyword evidence="2 5" id="KW-0812">Transmembrane</keyword>
<sequence>MGKNAKPKEKNTFLDDLPVLILSLVLTLLPIIMFPYGEDMYALPKVTFLYVATLLLAIVYVVRSVKDGAFVLRRTPLDIPVLLIVTYAAISLLLSDGPLLGLVGKYKRYEGLPSLICYALIYFFTVQSIKGEKHLERMIKIMSVGFALVSFYGLLQLFGLDFPTVLHFGSRVQSSFGNPILFGSYLVVMLPLLFVLARNSDEERWRLFSWSLIALGSINLIYTESRGAWLGLLAVVIAIIAKPKKPGALKSKRPKKGRSKKQTLKSLKPKNRFTVIVVAVAVCAVVVGSLFAAPNSHLGQRLVSTFAFSEGSAATRIEIWKASLAMVSDRPLFGYGLEQMGYWFPLYKTAQHVSLAPNGIADRTHNDLLQAAVDMGLPGLLLYMWIFVIAVLGLFKNRGRLHETPYSTGLFAALIGYFAQAQTGIPAVFISPLVWSMLGASVNISYQGKETRLVVPKWLRLKAVIPVAVVIFVAFSLLAIRPMVADIYLFKAEQLARVSPDQAEPLFEALTTIYPYQTEYPKRATEFYLDFASSSQNNIFARRASLIAEQGLNYNKRDFELAYYVGESSLLDYRFTQNQMALTRAEEYYELAQKLWPNLALIKSRLFDIATLKGDSKRAAAIAQQLINMGQQDPKFYYALATYAQKTGDEGAAKRYFKKIEEIDPGFLLKTSNN</sequence>
<feature type="transmembrane region" description="Helical" evidence="5">
    <location>
        <begin position="77"/>
        <end position="95"/>
    </location>
</feature>
<evidence type="ECO:0000256" key="4">
    <source>
        <dbReference type="ARBA" id="ARBA00023136"/>
    </source>
</evidence>
<protein>
    <recommendedName>
        <fullName evidence="6">O-antigen ligase-related domain-containing protein</fullName>
    </recommendedName>
</protein>
<gene>
    <name evidence="7" type="ORF">COY37_00100</name>
</gene>
<feature type="transmembrane region" description="Helical" evidence="5">
    <location>
        <begin position="458"/>
        <end position="480"/>
    </location>
</feature>
<dbReference type="InterPro" id="IPR051533">
    <property type="entry name" value="WaaL-like"/>
</dbReference>
<feature type="domain" description="O-antigen ligase-related" evidence="6">
    <location>
        <begin position="213"/>
        <end position="384"/>
    </location>
</feature>
<dbReference type="InterPro" id="IPR007016">
    <property type="entry name" value="O-antigen_ligase-rel_domated"/>
</dbReference>
<dbReference type="Gene3D" id="1.25.40.10">
    <property type="entry name" value="Tetratricopeptide repeat domain"/>
    <property type="match status" value="1"/>
</dbReference>